<accession>A0A4P9YZK8</accession>
<feature type="compositionally biased region" description="Low complexity" evidence="1">
    <location>
        <begin position="142"/>
        <end position="158"/>
    </location>
</feature>
<dbReference type="AlphaFoldDB" id="A0A4P9YZK8"/>
<keyword evidence="2" id="KW-0472">Membrane</keyword>
<evidence type="ECO:0000313" key="5">
    <source>
        <dbReference type="Proteomes" id="UP000278143"/>
    </source>
</evidence>
<keyword evidence="3" id="KW-0732">Signal</keyword>
<feature type="region of interest" description="Disordered" evidence="1">
    <location>
        <begin position="106"/>
        <end position="206"/>
    </location>
</feature>
<dbReference type="OrthoDB" id="10530657at2759"/>
<evidence type="ECO:0000313" key="4">
    <source>
        <dbReference type="EMBL" id="RKP25607.1"/>
    </source>
</evidence>
<organism evidence="4 5">
    <name type="scientific">Syncephalis pseudoplumigaleata</name>
    <dbReference type="NCBI Taxonomy" id="1712513"/>
    <lineage>
        <taxon>Eukaryota</taxon>
        <taxon>Fungi</taxon>
        <taxon>Fungi incertae sedis</taxon>
        <taxon>Zoopagomycota</taxon>
        <taxon>Zoopagomycotina</taxon>
        <taxon>Zoopagomycetes</taxon>
        <taxon>Zoopagales</taxon>
        <taxon>Piptocephalidaceae</taxon>
        <taxon>Syncephalis</taxon>
    </lineage>
</organism>
<reference evidence="5" key="1">
    <citation type="journal article" date="2018" name="Nat. Microbiol.">
        <title>Leveraging single-cell genomics to expand the fungal tree of life.</title>
        <authorList>
            <person name="Ahrendt S.R."/>
            <person name="Quandt C.A."/>
            <person name="Ciobanu D."/>
            <person name="Clum A."/>
            <person name="Salamov A."/>
            <person name="Andreopoulos B."/>
            <person name="Cheng J.F."/>
            <person name="Woyke T."/>
            <person name="Pelin A."/>
            <person name="Henrissat B."/>
            <person name="Reynolds N.K."/>
            <person name="Benny G.L."/>
            <person name="Smith M.E."/>
            <person name="James T.Y."/>
            <person name="Grigoriev I.V."/>
        </authorList>
    </citation>
    <scope>NUCLEOTIDE SEQUENCE [LARGE SCALE GENOMIC DNA]</scope>
    <source>
        <strain evidence="5">Benny S71-1</strain>
    </source>
</reference>
<sequence length="206" mass="21933">MHPAPHRAARFVLLVLLASRLPGSWALVRVRRDEPYVFYLVVASAIIILLSVIYFCLACRRPVDRNDIEYGEVRRRKKQGGIAYPQVKKVPSGTIPTADGSRVSLISQGQHSATAPPSLYNGTDDGHGGGQWTGRAHNSVRSVSSGLPSAASSHAPPAQQGEPAETASSLAPSSRHEAIDSLSSAAMKTGQDEQLQVPPAAKLRPG</sequence>
<protein>
    <submittedName>
        <fullName evidence="4">Uncharacterized protein</fullName>
    </submittedName>
</protein>
<feature type="compositionally biased region" description="Polar residues" evidence="1">
    <location>
        <begin position="106"/>
        <end position="115"/>
    </location>
</feature>
<name>A0A4P9YZK8_9FUNG</name>
<keyword evidence="2" id="KW-1133">Transmembrane helix</keyword>
<keyword evidence="5" id="KW-1185">Reference proteome</keyword>
<proteinExistence type="predicted"/>
<evidence type="ECO:0000256" key="3">
    <source>
        <dbReference type="SAM" id="SignalP"/>
    </source>
</evidence>
<evidence type="ECO:0000256" key="1">
    <source>
        <dbReference type="SAM" id="MobiDB-lite"/>
    </source>
</evidence>
<dbReference type="Proteomes" id="UP000278143">
    <property type="component" value="Unassembled WGS sequence"/>
</dbReference>
<feature type="chain" id="PRO_5020224348" evidence="3">
    <location>
        <begin position="27"/>
        <end position="206"/>
    </location>
</feature>
<feature type="transmembrane region" description="Helical" evidence="2">
    <location>
        <begin position="36"/>
        <end position="57"/>
    </location>
</feature>
<gene>
    <name evidence="4" type="ORF">SYNPS1DRAFT_22462</name>
</gene>
<dbReference type="EMBL" id="KZ989684">
    <property type="protein sequence ID" value="RKP25607.1"/>
    <property type="molecule type" value="Genomic_DNA"/>
</dbReference>
<evidence type="ECO:0000256" key="2">
    <source>
        <dbReference type="SAM" id="Phobius"/>
    </source>
</evidence>
<keyword evidence="2" id="KW-0812">Transmembrane</keyword>
<feature type="signal peptide" evidence="3">
    <location>
        <begin position="1"/>
        <end position="26"/>
    </location>
</feature>